<dbReference type="GO" id="GO:0005874">
    <property type="term" value="C:microtubule"/>
    <property type="evidence" value="ECO:0007669"/>
    <property type="project" value="UniProtKB-KW"/>
</dbReference>
<dbReference type="SMART" id="SM00129">
    <property type="entry name" value="KISc"/>
    <property type="match status" value="1"/>
</dbReference>
<keyword evidence="5 9" id="KW-0067">ATP-binding</keyword>
<name>T0MH65_9MICR</name>
<evidence type="ECO:0000256" key="3">
    <source>
        <dbReference type="ARBA" id="ARBA00022701"/>
    </source>
</evidence>
<keyword evidence="7" id="KW-0206">Cytoskeleton</keyword>
<evidence type="ECO:0000256" key="5">
    <source>
        <dbReference type="ARBA" id="ARBA00022840"/>
    </source>
</evidence>
<dbReference type="PANTHER" id="PTHR47971:SF8">
    <property type="entry name" value="KINESIN-LIKE PROTEIN"/>
    <property type="match status" value="1"/>
</dbReference>
<dbReference type="PROSITE" id="PS50067">
    <property type="entry name" value="KINESIN_MOTOR_2"/>
    <property type="match status" value="1"/>
</dbReference>
<dbReference type="Gene3D" id="3.40.850.10">
    <property type="entry name" value="Kinesin motor domain"/>
    <property type="match status" value="1"/>
</dbReference>
<feature type="domain" description="Kinesin motor" evidence="10">
    <location>
        <begin position="62"/>
        <end position="371"/>
    </location>
</feature>
<dbReference type="OrthoDB" id="3176171at2759"/>
<dbReference type="Proteomes" id="UP000053780">
    <property type="component" value="Unassembled WGS sequence"/>
</dbReference>
<dbReference type="SUPFAM" id="SSF52540">
    <property type="entry name" value="P-loop containing nucleoside triphosphate hydrolases"/>
    <property type="match status" value="1"/>
</dbReference>
<keyword evidence="3" id="KW-0493">Microtubule</keyword>
<dbReference type="Pfam" id="PF00225">
    <property type="entry name" value="Kinesin"/>
    <property type="match status" value="1"/>
</dbReference>
<comment type="subcellular location">
    <subcellularLocation>
        <location evidence="1">Cytoplasm</location>
        <location evidence="1">Cytoskeleton</location>
    </subcellularLocation>
</comment>
<dbReference type="AlphaFoldDB" id="T0MH65"/>
<gene>
    <name evidence="11" type="ORF">NAPIS_ORF02042</name>
</gene>
<evidence type="ECO:0000256" key="6">
    <source>
        <dbReference type="ARBA" id="ARBA00023175"/>
    </source>
</evidence>
<evidence type="ECO:0000313" key="12">
    <source>
        <dbReference type="Proteomes" id="UP000053780"/>
    </source>
</evidence>
<keyword evidence="4 9" id="KW-0547">Nucleotide-binding</keyword>
<dbReference type="InterPro" id="IPR027417">
    <property type="entry name" value="P-loop_NTPase"/>
</dbReference>
<dbReference type="InterPro" id="IPR027640">
    <property type="entry name" value="Kinesin-like_fam"/>
</dbReference>
<organism evidence="11 12">
    <name type="scientific">Vairimorpha apis BRL 01</name>
    <dbReference type="NCBI Taxonomy" id="1037528"/>
    <lineage>
        <taxon>Eukaryota</taxon>
        <taxon>Fungi</taxon>
        <taxon>Fungi incertae sedis</taxon>
        <taxon>Microsporidia</taxon>
        <taxon>Nosematidae</taxon>
        <taxon>Vairimorpha</taxon>
    </lineage>
</organism>
<evidence type="ECO:0000256" key="7">
    <source>
        <dbReference type="ARBA" id="ARBA00023212"/>
    </source>
</evidence>
<dbReference type="HOGENOM" id="CLU_001485_2_1_1"/>
<evidence type="ECO:0000256" key="4">
    <source>
        <dbReference type="ARBA" id="ARBA00022741"/>
    </source>
</evidence>
<dbReference type="EMBL" id="KE647291">
    <property type="protein sequence ID" value="EQB60400.1"/>
    <property type="molecule type" value="Genomic_DNA"/>
</dbReference>
<keyword evidence="6 9" id="KW-0505">Motor protein</keyword>
<dbReference type="GO" id="GO:0008017">
    <property type="term" value="F:microtubule binding"/>
    <property type="evidence" value="ECO:0007669"/>
    <property type="project" value="InterPro"/>
</dbReference>
<evidence type="ECO:0000259" key="10">
    <source>
        <dbReference type="PROSITE" id="PS50067"/>
    </source>
</evidence>
<dbReference type="FunFam" id="3.40.850.10:FF:000012">
    <property type="entry name" value="Kinesin-like protein"/>
    <property type="match status" value="1"/>
</dbReference>
<protein>
    <submittedName>
        <fullName evidence="11">Mcak-like kinesin</fullName>
    </submittedName>
</protein>
<dbReference type="PANTHER" id="PTHR47971">
    <property type="entry name" value="KINESIN-RELATED PROTEIN 6"/>
    <property type="match status" value="1"/>
</dbReference>
<keyword evidence="12" id="KW-1185">Reference proteome</keyword>
<dbReference type="InterPro" id="IPR001752">
    <property type="entry name" value="Kinesin_motor_dom"/>
</dbReference>
<proteinExistence type="inferred from homology"/>
<dbReference type="InterPro" id="IPR036961">
    <property type="entry name" value="Kinesin_motor_dom_sf"/>
</dbReference>
<evidence type="ECO:0000256" key="2">
    <source>
        <dbReference type="ARBA" id="ARBA00022490"/>
    </source>
</evidence>
<evidence type="ECO:0000256" key="9">
    <source>
        <dbReference type="PROSITE-ProRule" id="PRU00283"/>
    </source>
</evidence>
<dbReference type="GO" id="GO:0007019">
    <property type="term" value="P:microtubule depolymerization"/>
    <property type="evidence" value="ECO:0007669"/>
    <property type="project" value="TreeGrafter"/>
</dbReference>
<evidence type="ECO:0000313" key="11">
    <source>
        <dbReference type="EMBL" id="EQB60400.1"/>
    </source>
</evidence>
<feature type="binding site" evidence="9">
    <location>
        <begin position="146"/>
        <end position="153"/>
    </location>
    <ligand>
        <name>ATP</name>
        <dbReference type="ChEBI" id="CHEBI:30616"/>
    </ligand>
</feature>
<dbReference type="PRINTS" id="PR00380">
    <property type="entry name" value="KINESINHEAVY"/>
</dbReference>
<dbReference type="GO" id="GO:0005524">
    <property type="term" value="F:ATP binding"/>
    <property type="evidence" value="ECO:0007669"/>
    <property type="project" value="UniProtKB-UniRule"/>
</dbReference>
<keyword evidence="2" id="KW-0963">Cytoplasm</keyword>
<evidence type="ECO:0000256" key="8">
    <source>
        <dbReference type="ARBA" id="ARBA00061030"/>
    </source>
</evidence>
<comment type="similarity">
    <text evidence="8">Belongs to the TRAFAC class myosin-kinesin ATPase superfamily. Kinesin family. KIN-13 subfamily.</text>
</comment>
<accession>T0MH65</accession>
<reference evidence="11 12" key="1">
    <citation type="journal article" date="2013" name="BMC Genomics">
        <title>Genome sequencing and comparative genomics of honey bee microsporidia, Nosema apis reveal novel insights into host-parasite interactions.</title>
        <authorList>
            <person name="Chen Yp."/>
            <person name="Pettis J.S."/>
            <person name="Zhao Y."/>
            <person name="Liu X."/>
            <person name="Tallon L.J."/>
            <person name="Sadzewicz L.D."/>
            <person name="Li R."/>
            <person name="Zheng H."/>
            <person name="Huang S."/>
            <person name="Zhang X."/>
            <person name="Hamilton M.C."/>
            <person name="Pernal S.F."/>
            <person name="Melathopoulos A.P."/>
            <person name="Yan X."/>
            <person name="Evans J.D."/>
        </authorList>
    </citation>
    <scope>NUCLEOTIDE SEQUENCE [LARGE SCALE GENOMIC DNA]</scope>
    <source>
        <strain evidence="11 12">BRL 01</strain>
    </source>
</reference>
<dbReference type="VEuPathDB" id="MicrosporidiaDB:NAPIS_ORF02042"/>
<sequence length="431" mass="49151">MKNLQQKLEIYNLHYIYPILKQSGISSWESLTKLSFIEIQNLSLLSSDEKDKLFQLILENEKIIVCVRKRPLTDKNNDAIKVNNNCIIVNEPKIKVDLQSYTEKHTFWFDRVFEKDANNDFIYENGINTIIKHVINKGCGSIIAYGQTGTGKTYTMMEETSGIIYKSIYEIMKVKTNGNILFCEIYLGNIYDLIKNREKILLREVSGVVHLTNSTSVEFNSYDEAVRIIKKGLNLRRVGVTGANKKSSRSHAILIVNFDKKVINAITSSNSLIFVDLAGSERGIDRKIVSAETKVEGAEINKSLLALKECIRGIEQDKKHLPFRQSKLTQILKNSFIGESKTCILATISPSYENIEHTLNTLRYASRIKEFKKQDLSFDSLSKLTNERVDNDFSNSSCVSNNSLFLSPNFNISSILDDKTEFVLKKTFLKF</sequence>
<evidence type="ECO:0000256" key="1">
    <source>
        <dbReference type="ARBA" id="ARBA00004245"/>
    </source>
</evidence>
<dbReference type="GO" id="GO:0007018">
    <property type="term" value="P:microtubule-based movement"/>
    <property type="evidence" value="ECO:0007669"/>
    <property type="project" value="InterPro"/>
</dbReference>
<dbReference type="GO" id="GO:0003777">
    <property type="term" value="F:microtubule motor activity"/>
    <property type="evidence" value="ECO:0007669"/>
    <property type="project" value="InterPro"/>
</dbReference>